<dbReference type="Proteomes" id="UP001062846">
    <property type="component" value="Chromosome 1"/>
</dbReference>
<sequence length="258" mass="28659">MEAINEVIEVECKGKYFKVNVMEEQMLINTILRTECSCSGCRIEDQKKEKMEEVKEQVAETEGPSKPNLEQVDDNVEIVPDTHEEKDTGDGTISKQNNGKLVFLGNIRSSQVQNPLQLGAFTAEKEPLRDSMNSCHGISKAWGRKKEKRGNLKKTLRESNIDMLFIQESKQKCITKEFLSSLWWDEEFVNFILLKGDVLVLLRWPSAVLGVGCWLSLMFLGSESAGSRRSSGSSGAVSAVMVVVLIGFGLGVLGLAHS</sequence>
<name>A0ACC0PZ44_RHOML</name>
<accession>A0ACC0PZ44</accession>
<gene>
    <name evidence="1" type="ORF">RHMOL_Rhmol01G0060400</name>
</gene>
<evidence type="ECO:0000313" key="1">
    <source>
        <dbReference type="EMBL" id="KAI8570745.1"/>
    </source>
</evidence>
<reference evidence="1" key="1">
    <citation type="submission" date="2022-02" db="EMBL/GenBank/DDBJ databases">
        <title>Plant Genome Project.</title>
        <authorList>
            <person name="Zhang R.-G."/>
        </authorList>
    </citation>
    <scope>NUCLEOTIDE SEQUENCE</scope>
    <source>
        <strain evidence="1">AT1</strain>
    </source>
</reference>
<protein>
    <submittedName>
        <fullName evidence="1">Uncharacterized protein</fullName>
    </submittedName>
</protein>
<keyword evidence="2" id="KW-1185">Reference proteome</keyword>
<comment type="caution">
    <text evidence="1">The sequence shown here is derived from an EMBL/GenBank/DDBJ whole genome shotgun (WGS) entry which is preliminary data.</text>
</comment>
<dbReference type="EMBL" id="CM046388">
    <property type="protein sequence ID" value="KAI8570745.1"/>
    <property type="molecule type" value="Genomic_DNA"/>
</dbReference>
<evidence type="ECO:0000313" key="2">
    <source>
        <dbReference type="Proteomes" id="UP001062846"/>
    </source>
</evidence>
<organism evidence="1 2">
    <name type="scientific">Rhododendron molle</name>
    <name type="common">Chinese azalea</name>
    <name type="synonym">Azalea mollis</name>
    <dbReference type="NCBI Taxonomy" id="49168"/>
    <lineage>
        <taxon>Eukaryota</taxon>
        <taxon>Viridiplantae</taxon>
        <taxon>Streptophyta</taxon>
        <taxon>Embryophyta</taxon>
        <taxon>Tracheophyta</taxon>
        <taxon>Spermatophyta</taxon>
        <taxon>Magnoliopsida</taxon>
        <taxon>eudicotyledons</taxon>
        <taxon>Gunneridae</taxon>
        <taxon>Pentapetalae</taxon>
        <taxon>asterids</taxon>
        <taxon>Ericales</taxon>
        <taxon>Ericaceae</taxon>
        <taxon>Ericoideae</taxon>
        <taxon>Rhodoreae</taxon>
        <taxon>Rhododendron</taxon>
    </lineage>
</organism>
<proteinExistence type="predicted"/>